<proteinExistence type="inferred from homology"/>
<feature type="domain" description="CdaR GGDEF-like" evidence="3">
    <location>
        <begin position="126"/>
        <end position="242"/>
    </location>
</feature>
<dbReference type="PANTHER" id="PTHR33744:SF15">
    <property type="entry name" value="CARBOHYDRATE DIACID REGULATOR"/>
    <property type="match status" value="1"/>
</dbReference>
<dbReference type="EMBL" id="QPJT01000005">
    <property type="protein sequence ID" value="RCX18326.1"/>
    <property type="molecule type" value="Genomic_DNA"/>
</dbReference>
<gene>
    <name evidence="4" type="ORF">DFR58_10585</name>
</gene>
<sequence>MSKKLFQNLMCQVQEIIDEEVGLINDSGLVIACSSESRIGQEDSLIQSVISSKDDLVVIDNISFKKIYIKGKLEFIAFILSNSEMSQKYLSLMAINIINIKTYYDEKFDRSNFLKNVINGRILAGDVQIKAKELHIMHNAWRTVFLINTGKNQEVYAHEVIQELFPNRLKDFIIVLDDENIVLIKEIKNNEDFKETDKIAQAIVDTLNTESMVKAMIGIGTAVDSIMDIGRSFREAQTALKVGAIFENDKYIINYNNLGIGRLIYKLPEQLCRLFLKEVFKNGSFESLDAEYILTIQKFFENNLNVSETSRQMFVHRNTLVYRMDKIQKVTGLDITKFDDAIILKFAMLVKRYLDKGQAVLQMDGLKEAEDGENL</sequence>
<dbReference type="InterPro" id="IPR051448">
    <property type="entry name" value="CdaR-like_regulators"/>
</dbReference>
<protein>
    <submittedName>
        <fullName evidence="4">CdaR family transcriptional regulator</fullName>
    </submittedName>
</protein>
<dbReference type="OrthoDB" id="9792148at2"/>
<evidence type="ECO:0000256" key="1">
    <source>
        <dbReference type="ARBA" id="ARBA00006754"/>
    </source>
</evidence>
<evidence type="ECO:0000313" key="5">
    <source>
        <dbReference type="Proteomes" id="UP000253034"/>
    </source>
</evidence>
<name>A0A369BCM4_9FIRM</name>
<dbReference type="InterPro" id="IPR025736">
    <property type="entry name" value="PucR_C-HTH_dom"/>
</dbReference>
<evidence type="ECO:0000259" key="2">
    <source>
        <dbReference type="Pfam" id="PF13556"/>
    </source>
</evidence>
<organism evidence="4 5">
    <name type="scientific">Anaerobacterium chartisolvens</name>
    <dbReference type="NCBI Taxonomy" id="1297424"/>
    <lineage>
        <taxon>Bacteria</taxon>
        <taxon>Bacillati</taxon>
        <taxon>Bacillota</taxon>
        <taxon>Clostridia</taxon>
        <taxon>Eubacteriales</taxon>
        <taxon>Oscillospiraceae</taxon>
        <taxon>Anaerobacterium</taxon>
    </lineage>
</organism>
<dbReference type="Pfam" id="PF17853">
    <property type="entry name" value="GGDEF_2"/>
    <property type="match status" value="1"/>
</dbReference>
<dbReference type="AlphaFoldDB" id="A0A369BCM4"/>
<dbReference type="RefSeq" id="WP_114296873.1">
    <property type="nucleotide sequence ID" value="NZ_QPJT01000005.1"/>
</dbReference>
<comment type="caution">
    <text evidence="4">The sequence shown here is derived from an EMBL/GenBank/DDBJ whole genome shotgun (WGS) entry which is preliminary data.</text>
</comment>
<dbReference type="PANTHER" id="PTHR33744">
    <property type="entry name" value="CARBOHYDRATE DIACID REGULATOR"/>
    <property type="match status" value="1"/>
</dbReference>
<dbReference type="Gene3D" id="1.10.10.2840">
    <property type="entry name" value="PucR C-terminal helix-turn-helix domain"/>
    <property type="match status" value="1"/>
</dbReference>
<dbReference type="InterPro" id="IPR042070">
    <property type="entry name" value="PucR_C-HTH_sf"/>
</dbReference>
<dbReference type="InterPro" id="IPR041522">
    <property type="entry name" value="CdaR_GGDEF"/>
</dbReference>
<dbReference type="Proteomes" id="UP000253034">
    <property type="component" value="Unassembled WGS sequence"/>
</dbReference>
<dbReference type="SUPFAM" id="SSF46689">
    <property type="entry name" value="Homeodomain-like"/>
    <property type="match status" value="1"/>
</dbReference>
<keyword evidence="5" id="KW-1185">Reference proteome</keyword>
<accession>A0A369BCM4</accession>
<reference evidence="4 5" key="1">
    <citation type="submission" date="2018-07" db="EMBL/GenBank/DDBJ databases">
        <title>Genomic Encyclopedia of Type Strains, Phase IV (KMG-IV): sequencing the most valuable type-strain genomes for metagenomic binning, comparative biology and taxonomic classification.</title>
        <authorList>
            <person name="Goeker M."/>
        </authorList>
    </citation>
    <scope>NUCLEOTIDE SEQUENCE [LARGE SCALE GENOMIC DNA]</scope>
    <source>
        <strain evidence="4 5">DSM 27016</strain>
    </source>
</reference>
<dbReference type="Pfam" id="PF13556">
    <property type="entry name" value="HTH_30"/>
    <property type="match status" value="1"/>
</dbReference>
<evidence type="ECO:0000259" key="3">
    <source>
        <dbReference type="Pfam" id="PF17853"/>
    </source>
</evidence>
<dbReference type="InterPro" id="IPR009057">
    <property type="entry name" value="Homeodomain-like_sf"/>
</dbReference>
<evidence type="ECO:0000313" key="4">
    <source>
        <dbReference type="EMBL" id="RCX18326.1"/>
    </source>
</evidence>
<feature type="domain" description="PucR C-terminal helix-turn-helix" evidence="2">
    <location>
        <begin position="295"/>
        <end position="349"/>
    </location>
</feature>
<comment type="similarity">
    <text evidence="1">Belongs to the CdaR family.</text>
</comment>